<organism evidence="1 2">
    <name type="scientific">Thanatephorus cucumeris (strain AG1-IA)</name>
    <name type="common">Rice sheath blight fungus</name>
    <name type="synonym">Rhizoctonia solani</name>
    <dbReference type="NCBI Taxonomy" id="983506"/>
    <lineage>
        <taxon>Eukaryota</taxon>
        <taxon>Fungi</taxon>
        <taxon>Dikarya</taxon>
        <taxon>Basidiomycota</taxon>
        <taxon>Agaricomycotina</taxon>
        <taxon>Agaricomycetes</taxon>
        <taxon>Cantharellales</taxon>
        <taxon>Ceratobasidiaceae</taxon>
        <taxon>Rhizoctonia</taxon>
        <taxon>Rhizoctonia solani AG-1</taxon>
    </lineage>
</organism>
<protein>
    <submittedName>
        <fullName evidence="1">Uncharacterized protein</fullName>
    </submittedName>
</protein>
<dbReference type="Proteomes" id="UP000011668">
    <property type="component" value="Unassembled WGS sequence"/>
</dbReference>
<dbReference type="EMBL" id="AFRT01001256">
    <property type="protein sequence ID" value="ELU40941.1"/>
    <property type="molecule type" value="Genomic_DNA"/>
</dbReference>
<evidence type="ECO:0000313" key="2">
    <source>
        <dbReference type="Proteomes" id="UP000011668"/>
    </source>
</evidence>
<reference evidence="1 2" key="1">
    <citation type="journal article" date="2013" name="Nat. Commun.">
        <title>The evolution and pathogenic mechanisms of the rice sheath blight pathogen.</title>
        <authorList>
            <person name="Zheng A."/>
            <person name="Lin R."/>
            <person name="Xu L."/>
            <person name="Qin P."/>
            <person name="Tang C."/>
            <person name="Ai P."/>
            <person name="Zhang D."/>
            <person name="Liu Y."/>
            <person name="Sun Z."/>
            <person name="Feng H."/>
            <person name="Wang Y."/>
            <person name="Chen Y."/>
            <person name="Liang X."/>
            <person name="Fu R."/>
            <person name="Li Q."/>
            <person name="Zhang J."/>
            <person name="Yu X."/>
            <person name="Xie Z."/>
            <person name="Ding L."/>
            <person name="Guan P."/>
            <person name="Tang J."/>
            <person name="Liang Y."/>
            <person name="Wang S."/>
            <person name="Deng Q."/>
            <person name="Li S."/>
            <person name="Zhu J."/>
            <person name="Wang L."/>
            <person name="Liu H."/>
            <person name="Li P."/>
        </authorList>
    </citation>
    <scope>NUCLEOTIDE SEQUENCE [LARGE SCALE GENOMIC DNA]</scope>
    <source>
        <strain evidence="2">AG-1 IA</strain>
    </source>
</reference>
<dbReference type="AlphaFoldDB" id="L8WS35"/>
<keyword evidence="2" id="KW-1185">Reference proteome</keyword>
<name>L8WS35_THACA</name>
<dbReference type="HOGENOM" id="CLU_1448651_0_0_1"/>
<evidence type="ECO:0000313" key="1">
    <source>
        <dbReference type="EMBL" id="ELU40941.1"/>
    </source>
</evidence>
<proteinExistence type="predicted"/>
<comment type="caution">
    <text evidence="1">The sequence shown here is derived from an EMBL/GenBank/DDBJ whole genome shotgun (WGS) entry which is preliminary data.</text>
</comment>
<gene>
    <name evidence="1" type="ORF">AG1IA_05036</name>
</gene>
<sequence length="187" mass="20552">MTMALFSRQEQNSFPNSVTAVLLGRGCVAVVRAVPRMHIHDNQGHSLRVCVTSVTTSVGWSSCSGFTTILVAMERIQSAPHDSADHGANHPLTQTQRETHFGQRYTAGPKLKGCLSNFLFETFSVRMSQAVHNLDHSGNNTLISPLRLPNRLWAPVPRGRFHGGTWSTELIRATFKVGAVLELNASF</sequence>
<accession>L8WS35</accession>